<feature type="compositionally biased region" description="Basic and acidic residues" evidence="2">
    <location>
        <begin position="386"/>
        <end position="403"/>
    </location>
</feature>
<feature type="region of interest" description="Disordered" evidence="2">
    <location>
        <begin position="504"/>
        <end position="523"/>
    </location>
</feature>
<feature type="region of interest" description="Disordered" evidence="2">
    <location>
        <begin position="315"/>
        <end position="334"/>
    </location>
</feature>
<dbReference type="PANTHER" id="PTHR23159">
    <property type="entry name" value="CENTROSOMAL PROTEIN 2"/>
    <property type="match status" value="1"/>
</dbReference>
<keyword evidence="6" id="KW-1185">Reference proteome</keyword>
<evidence type="ECO:0000259" key="3">
    <source>
        <dbReference type="Pfam" id="PF15456"/>
    </source>
</evidence>
<dbReference type="InterPro" id="IPR029191">
    <property type="entry name" value="Uds1"/>
</dbReference>
<dbReference type="InterPro" id="IPR056703">
    <property type="entry name" value="DUF7801"/>
</dbReference>
<feature type="region of interest" description="Disordered" evidence="2">
    <location>
        <begin position="776"/>
        <end position="849"/>
    </location>
</feature>
<evidence type="ECO:0000313" key="5">
    <source>
        <dbReference type="EMBL" id="KAH7321193.1"/>
    </source>
</evidence>
<dbReference type="SUPFAM" id="SSF57997">
    <property type="entry name" value="Tropomyosin"/>
    <property type="match status" value="1"/>
</dbReference>
<dbReference type="OrthoDB" id="5569911at2759"/>
<gene>
    <name evidence="5" type="ORF">B0I35DRAFT_408180</name>
</gene>
<feature type="coiled-coil region" evidence="1">
    <location>
        <begin position="258"/>
        <end position="292"/>
    </location>
</feature>
<dbReference type="Pfam" id="PF15456">
    <property type="entry name" value="Uds1"/>
    <property type="match status" value="1"/>
</dbReference>
<sequence>MEAQAMGRTSPSDPAGSVGMATQGKALFDAYKKDITAGFEKHGNPTNHDATPSSSLVDLKDPIQVHLLTETALSDSKQYEILSQEEVDDLKKQCQLLSQRIDSTRSNLVIQAKYRDAANSMARLYSPVPGESRGFNNDDEKDAEAERERQESERRCEELATELFNLEKRLMDPHRRLLEHTAGVLQLTHKASKKANAQQNGQPNGGMPGSPESLYTYSHGRNSFDPTSDDLSFYPFDQLDNLQSFREPREKTVTIPLKSPVREQHNQLREEMERLQEENKLLRKETNDLSKSISTMGENLGRLNVALRDTIIRFNPQENGDYDDPPSSTAGSSKPIDMLQAQLDYLESGMVAVQAEQGSMPRGGDHNTDAVLVGLWDVIQNGLAEAKRQKEERRRARMERGLEDDGELSDDDGFDANETYSLTQFSSRVQWLYRQTMTLKDQKGVLKRQIKQQRELNNKSDAEKDSELQRKQEELEESHILIQRAEKDAMDAQRMLSEALEDLEEARNAAGGSRSAEAELEERDAKVQVLEARLTELQESLAEAESDSHNTSHRLAQFDSTLAALSSQLDDTERSKNELNTQLEETIKSRDALNQRLGETDKEVEALTMELNEATKVKAQAEETARSLQQELAEKQADLAAKEAILKKKEEEMDQMNVTLAQLKTEATIARAELDGAYGSRAERAADLAAIKDSADVRNLQNQVATLKNELAETIKELEEMTKETLGAEREKVDLEAKLDDALGVKSTLESELQILGERLESESQKWREKTAKLQEELDGERLKAVPGASRPGAGASLLSEQFRATMREERKKFQEEIREERGRARRLEEELNKLKRAQGPGKSPLSPR</sequence>
<dbReference type="PANTHER" id="PTHR23159:SF31">
    <property type="entry name" value="CENTROSOME-ASSOCIATED PROTEIN CEP250 ISOFORM X1"/>
    <property type="match status" value="1"/>
</dbReference>
<keyword evidence="1" id="KW-0175">Coiled coil</keyword>
<name>A0A8K0SUH6_9HYPO</name>
<feature type="region of interest" description="Disordered" evidence="2">
    <location>
        <begin position="450"/>
        <end position="474"/>
    </location>
</feature>
<feature type="compositionally biased region" description="Basic and acidic residues" evidence="2">
    <location>
        <begin position="452"/>
        <end position="474"/>
    </location>
</feature>
<reference evidence="5" key="1">
    <citation type="journal article" date="2021" name="Nat. Commun.">
        <title>Genetic determinants of endophytism in the Arabidopsis root mycobiome.</title>
        <authorList>
            <person name="Mesny F."/>
            <person name="Miyauchi S."/>
            <person name="Thiergart T."/>
            <person name="Pickel B."/>
            <person name="Atanasova L."/>
            <person name="Karlsson M."/>
            <person name="Huettel B."/>
            <person name="Barry K.W."/>
            <person name="Haridas S."/>
            <person name="Chen C."/>
            <person name="Bauer D."/>
            <person name="Andreopoulos W."/>
            <person name="Pangilinan J."/>
            <person name="LaButti K."/>
            <person name="Riley R."/>
            <person name="Lipzen A."/>
            <person name="Clum A."/>
            <person name="Drula E."/>
            <person name="Henrissat B."/>
            <person name="Kohler A."/>
            <person name="Grigoriev I.V."/>
            <person name="Martin F.M."/>
            <person name="Hacquard S."/>
        </authorList>
    </citation>
    <scope>NUCLEOTIDE SEQUENCE</scope>
    <source>
        <strain evidence="5">MPI-CAGE-CH-0235</strain>
    </source>
</reference>
<feature type="region of interest" description="Disordered" evidence="2">
    <location>
        <begin position="190"/>
        <end position="216"/>
    </location>
</feature>
<dbReference type="Gene3D" id="1.20.1480.30">
    <property type="entry name" value="Designed four-helix bundle protein"/>
    <property type="match status" value="1"/>
</dbReference>
<dbReference type="Proteomes" id="UP000813444">
    <property type="component" value="Unassembled WGS sequence"/>
</dbReference>
<evidence type="ECO:0000313" key="6">
    <source>
        <dbReference type="Proteomes" id="UP000813444"/>
    </source>
</evidence>
<feature type="region of interest" description="Disordered" evidence="2">
    <location>
        <begin position="125"/>
        <end position="153"/>
    </location>
</feature>
<evidence type="ECO:0000256" key="2">
    <source>
        <dbReference type="SAM" id="MobiDB-lite"/>
    </source>
</evidence>
<dbReference type="Pfam" id="PF25078">
    <property type="entry name" value="DUF7801"/>
    <property type="match status" value="1"/>
</dbReference>
<feature type="domain" description="DUF7801" evidence="4">
    <location>
        <begin position="640"/>
        <end position="690"/>
    </location>
</feature>
<feature type="domain" description="Up-regulated during septation protein 1" evidence="3">
    <location>
        <begin position="65"/>
        <end position="188"/>
    </location>
</feature>
<dbReference type="EMBL" id="JAGPNK010000005">
    <property type="protein sequence ID" value="KAH7321193.1"/>
    <property type="molecule type" value="Genomic_DNA"/>
</dbReference>
<protein>
    <submittedName>
        <fullName evidence="5">Up-regulated during septation-domain-containing protein</fullName>
    </submittedName>
</protein>
<dbReference type="AlphaFoldDB" id="A0A8K0SUH6"/>
<feature type="region of interest" description="Disordered" evidence="2">
    <location>
        <begin position="1"/>
        <end position="21"/>
    </location>
</feature>
<feature type="compositionally biased region" description="Basic and acidic residues" evidence="2">
    <location>
        <begin position="806"/>
        <end position="834"/>
    </location>
</feature>
<organism evidence="5 6">
    <name type="scientific">Stachybotrys elegans</name>
    <dbReference type="NCBI Taxonomy" id="80388"/>
    <lineage>
        <taxon>Eukaryota</taxon>
        <taxon>Fungi</taxon>
        <taxon>Dikarya</taxon>
        <taxon>Ascomycota</taxon>
        <taxon>Pezizomycotina</taxon>
        <taxon>Sordariomycetes</taxon>
        <taxon>Hypocreomycetidae</taxon>
        <taxon>Hypocreales</taxon>
        <taxon>Stachybotryaceae</taxon>
        <taxon>Stachybotrys</taxon>
    </lineage>
</organism>
<feature type="region of interest" description="Disordered" evidence="2">
    <location>
        <begin position="386"/>
        <end position="416"/>
    </location>
</feature>
<proteinExistence type="predicted"/>
<evidence type="ECO:0000256" key="1">
    <source>
        <dbReference type="SAM" id="Coils"/>
    </source>
</evidence>
<dbReference type="Gene3D" id="1.10.287.2610">
    <property type="match status" value="1"/>
</dbReference>
<comment type="caution">
    <text evidence="5">The sequence shown here is derived from an EMBL/GenBank/DDBJ whole genome shotgun (WGS) entry which is preliminary data.</text>
</comment>
<accession>A0A8K0SUH6</accession>
<feature type="compositionally biased region" description="Acidic residues" evidence="2">
    <location>
        <begin position="404"/>
        <end position="415"/>
    </location>
</feature>
<evidence type="ECO:0000259" key="4">
    <source>
        <dbReference type="Pfam" id="PF25078"/>
    </source>
</evidence>
<feature type="compositionally biased region" description="Basic and acidic residues" evidence="2">
    <location>
        <begin position="144"/>
        <end position="153"/>
    </location>
</feature>